<dbReference type="InterPro" id="IPR017853">
    <property type="entry name" value="GH"/>
</dbReference>
<evidence type="ECO:0000313" key="3">
    <source>
        <dbReference type="Proteomes" id="UP000198728"/>
    </source>
</evidence>
<dbReference type="CDD" id="cd11324">
    <property type="entry name" value="AmyAc_Amylosucrase"/>
    <property type="match status" value="1"/>
</dbReference>
<reference evidence="2 3" key="1">
    <citation type="submission" date="2016-10" db="EMBL/GenBank/DDBJ databases">
        <authorList>
            <person name="de Groot N.N."/>
        </authorList>
    </citation>
    <scope>NUCLEOTIDE SEQUENCE [LARGE SCALE GENOMIC DNA]</scope>
    <source>
        <strain evidence="2 3">DSM 19548</strain>
    </source>
</reference>
<dbReference type="STRING" id="441112.SAMN04488094_11058"/>
<dbReference type="PANTHER" id="PTHR10357">
    <property type="entry name" value="ALPHA-AMYLASE FAMILY MEMBER"/>
    <property type="match status" value="1"/>
</dbReference>
<name>A0A1I1MJA5_9RHOB</name>
<dbReference type="InterPro" id="IPR044077">
    <property type="entry name" value="Amylosucrase"/>
</dbReference>
<evidence type="ECO:0000259" key="1">
    <source>
        <dbReference type="SMART" id="SM00642"/>
    </source>
</evidence>
<dbReference type="Gene3D" id="3.90.400.10">
    <property type="entry name" value="Oligo-1,6-glucosidase, Domain 2"/>
    <property type="match status" value="1"/>
</dbReference>
<dbReference type="InterPro" id="IPR006047">
    <property type="entry name" value="GH13_cat_dom"/>
</dbReference>
<dbReference type="InterPro" id="IPR045857">
    <property type="entry name" value="O16G_dom_2"/>
</dbReference>
<protein>
    <submittedName>
        <fullName evidence="2">Amylosucrase</fullName>
    </submittedName>
</protein>
<dbReference type="Pfam" id="PF00128">
    <property type="entry name" value="Alpha-amylase"/>
    <property type="match status" value="1"/>
</dbReference>
<dbReference type="Gene3D" id="2.60.40.1180">
    <property type="entry name" value="Golgi alpha-mannosidase II"/>
    <property type="match status" value="1"/>
</dbReference>
<accession>A0A1I1MJA5</accession>
<proteinExistence type="predicted"/>
<dbReference type="EMBL" id="FOLG01000010">
    <property type="protein sequence ID" value="SFC85489.1"/>
    <property type="molecule type" value="Genomic_DNA"/>
</dbReference>
<dbReference type="InterPro" id="IPR013780">
    <property type="entry name" value="Glyco_hydro_b"/>
</dbReference>
<dbReference type="SUPFAM" id="SSF51011">
    <property type="entry name" value="Glycosyl hydrolase domain"/>
    <property type="match status" value="1"/>
</dbReference>
<feature type="domain" description="Glycosyl hydrolase family 13 catalytic" evidence="1">
    <location>
        <begin position="90"/>
        <end position="525"/>
    </location>
</feature>
<dbReference type="RefSeq" id="WP_093361640.1">
    <property type="nucleotide sequence ID" value="NZ_FOLG01000010.1"/>
</dbReference>
<dbReference type="Gene3D" id="3.20.20.80">
    <property type="entry name" value="Glycosidases"/>
    <property type="match status" value="1"/>
</dbReference>
<dbReference type="PANTHER" id="PTHR10357:SF213">
    <property type="entry name" value="ALPHA AMYLASE CATALYTIC REGION"/>
    <property type="match status" value="1"/>
</dbReference>
<dbReference type="SMART" id="SM00642">
    <property type="entry name" value="Aamy"/>
    <property type="match status" value="1"/>
</dbReference>
<dbReference type="AlphaFoldDB" id="A0A1I1MJA5"/>
<dbReference type="GO" id="GO:0047669">
    <property type="term" value="F:amylosucrase activity"/>
    <property type="evidence" value="ECO:0007669"/>
    <property type="project" value="InterPro"/>
</dbReference>
<dbReference type="SUPFAM" id="SSF51445">
    <property type="entry name" value="(Trans)glycosidases"/>
    <property type="match status" value="1"/>
</dbReference>
<dbReference type="Proteomes" id="UP000198728">
    <property type="component" value="Unassembled WGS sequence"/>
</dbReference>
<keyword evidence="3" id="KW-1185">Reference proteome</keyword>
<dbReference type="GO" id="GO:0005975">
    <property type="term" value="P:carbohydrate metabolic process"/>
    <property type="evidence" value="ECO:0007669"/>
    <property type="project" value="InterPro"/>
</dbReference>
<dbReference type="OrthoDB" id="9805159at2"/>
<sequence length="634" mass="71791">MAKTQTNPADTDLHRTLFDLRYDRSRADLWTMLDRLYGLHPDYPAFQKALDTALTRAWQQRPADLRLLDLKRDLEPDWFQRPDMAGYVFYIDRFCDTLRGVPDRLDYLKTLGISYVHFMPCLKPRRGDNDGGYSVMDYGAINPIYGTMDDFEAATRACRAQGISVCVDLVLNHTAKEHAWAKKARKGDPKYRDYYLMFEDDRQPKEYEKTLVEIFPDNAPGSFTWYEDCQRWVWTTFNEHQWDLNWANPQVFLEMTKVMLALANRGVDILRFDAVAFMWKRMGTRCQSEPECHMLLQALRAACRIVAPAVIHLEEAIVGPAEMLPYLGRGEHDGKEGNLAYHNSLMVQFWSSLAARDTQLMSYVLGTHFPPQLTNATYATYLRCHDDIGWAVTDEDAAAVGLNGALHRGFLSDFYEGVFPGSFAKGALFQYNPDTGDKRISGTCASLAGLELAVEAEDARAVDRAIDRILMGHALIASFGGIPLLYMGDEIALLNDWGYTDYPPHAHDSRWLHRPLMDWDRAALAQADAESIPGRVFRGVREILARRAEVPEFHANNATEVLQTGNSALFAFARRSPARSVVCIYNFTETWTAIPASWAVQNGATEMHELLSDATVIASGGAIPLPPYARVWLR</sequence>
<gene>
    <name evidence="2" type="ORF">SAMN04488094_11058</name>
</gene>
<dbReference type="Gene3D" id="1.10.1740.10">
    <property type="match status" value="1"/>
</dbReference>
<organism evidence="2 3">
    <name type="scientific">Tropicimonas isoalkanivorans</name>
    <dbReference type="NCBI Taxonomy" id="441112"/>
    <lineage>
        <taxon>Bacteria</taxon>
        <taxon>Pseudomonadati</taxon>
        <taxon>Pseudomonadota</taxon>
        <taxon>Alphaproteobacteria</taxon>
        <taxon>Rhodobacterales</taxon>
        <taxon>Roseobacteraceae</taxon>
        <taxon>Tropicimonas</taxon>
    </lineage>
</organism>
<evidence type="ECO:0000313" key="2">
    <source>
        <dbReference type="EMBL" id="SFC85489.1"/>
    </source>
</evidence>